<feature type="domain" description="Gfo/Idh/MocA-like oxidoreductase N-terminal" evidence="2">
    <location>
        <begin position="90"/>
        <end position="174"/>
    </location>
</feature>
<sequence>MLMLSNCHFKFNNNQGKALFVLCLLFVTGTGCQNDIRESEDASIKLITLDPGHFHAALIQKSMYKEISPIVHVYAPDGPELDAHLKLIEKYNSRAEDPTKWEEIVYKGPDYLQKMLDEKKGNVVILSGNNQKKTEYIQKSVEAGINVLADKPMAINTKGFQQLEKSFEFAQRNKVLLYDIMTERYEITNMLQKELSEQPDVFGLLEKGTQDQPAITKESVHHFFKFVSGSPLIRPQWFFDINQAGNGLVDVTTHLVDMVQWEAFSNELIHYKTDINMLSARRWTTSINPGQFKKSTGKDTYPAYLQKDVKDGVLQVYSNGEMNYTIKGVHAKVSVVWNFEAPEGSGDTHYSVMRGTKANLIIKQGAEQGYKPTLYIEPVKSNDAAYEKALKQGIEKMGKHYPGLTLKPIKKGWEVVIPEKYKVGHESHFAEVAKKYLRFLKEGQLPDWEKEALLSKYYTTTKALELALKN</sequence>
<dbReference type="Proteomes" id="UP000192756">
    <property type="component" value="Unassembled WGS sequence"/>
</dbReference>
<dbReference type="GO" id="GO:0000166">
    <property type="term" value="F:nucleotide binding"/>
    <property type="evidence" value="ECO:0007669"/>
    <property type="project" value="InterPro"/>
</dbReference>
<dbReference type="Pfam" id="PF01408">
    <property type="entry name" value="GFO_IDH_MocA"/>
    <property type="match status" value="1"/>
</dbReference>
<dbReference type="Pfam" id="PF16490">
    <property type="entry name" value="Oxidoreduct_C"/>
    <property type="match status" value="1"/>
</dbReference>
<organism evidence="4 5">
    <name type="scientific">Pedobacter africanus</name>
    <dbReference type="NCBI Taxonomy" id="151894"/>
    <lineage>
        <taxon>Bacteria</taxon>
        <taxon>Pseudomonadati</taxon>
        <taxon>Bacteroidota</taxon>
        <taxon>Sphingobacteriia</taxon>
        <taxon>Sphingobacteriales</taxon>
        <taxon>Sphingobacteriaceae</taxon>
        <taxon>Pedobacter</taxon>
    </lineage>
</organism>
<evidence type="ECO:0000313" key="5">
    <source>
        <dbReference type="Proteomes" id="UP000192756"/>
    </source>
</evidence>
<evidence type="ECO:0000259" key="2">
    <source>
        <dbReference type="Pfam" id="PF01408"/>
    </source>
</evidence>
<dbReference type="PANTHER" id="PTHR43818:SF11">
    <property type="entry name" value="BCDNA.GH03377"/>
    <property type="match status" value="1"/>
</dbReference>
<dbReference type="InterPro" id="IPR050463">
    <property type="entry name" value="Gfo/Idh/MocA_oxidrdct_glycsds"/>
</dbReference>
<accession>A0A1W2DCN4</accession>
<evidence type="ECO:0000256" key="1">
    <source>
        <dbReference type="ARBA" id="ARBA00023002"/>
    </source>
</evidence>
<evidence type="ECO:0000259" key="3">
    <source>
        <dbReference type="Pfam" id="PF16490"/>
    </source>
</evidence>
<dbReference type="InterPro" id="IPR032459">
    <property type="entry name" value="Oxidoreduct_C"/>
</dbReference>
<proteinExistence type="predicted"/>
<keyword evidence="5" id="KW-1185">Reference proteome</keyword>
<dbReference type="GO" id="GO:0016491">
    <property type="term" value="F:oxidoreductase activity"/>
    <property type="evidence" value="ECO:0007669"/>
    <property type="project" value="UniProtKB-KW"/>
</dbReference>
<gene>
    <name evidence="4" type="ORF">SAMN04488524_3603</name>
</gene>
<protein>
    <submittedName>
        <fullName evidence="4">Oxidoreductase family, NAD-binding Rossmann fold</fullName>
    </submittedName>
</protein>
<dbReference type="InterPro" id="IPR036291">
    <property type="entry name" value="NAD(P)-bd_dom_sf"/>
</dbReference>
<dbReference type="AlphaFoldDB" id="A0A1W2DCN4"/>
<dbReference type="STRING" id="151894.SAMN04488524_3603"/>
<dbReference type="EMBL" id="FWXT01000003">
    <property type="protein sequence ID" value="SMC95143.1"/>
    <property type="molecule type" value="Genomic_DNA"/>
</dbReference>
<dbReference type="Gene3D" id="3.40.50.720">
    <property type="entry name" value="NAD(P)-binding Rossmann-like Domain"/>
    <property type="match status" value="1"/>
</dbReference>
<dbReference type="SUPFAM" id="SSF51735">
    <property type="entry name" value="NAD(P)-binding Rossmann-fold domains"/>
    <property type="match status" value="1"/>
</dbReference>
<feature type="domain" description="Putative oxidoreductase C-terminal" evidence="3">
    <location>
        <begin position="191"/>
        <end position="467"/>
    </location>
</feature>
<dbReference type="PANTHER" id="PTHR43818">
    <property type="entry name" value="BCDNA.GH03377"/>
    <property type="match status" value="1"/>
</dbReference>
<evidence type="ECO:0000313" key="4">
    <source>
        <dbReference type="EMBL" id="SMC95143.1"/>
    </source>
</evidence>
<reference evidence="5" key="1">
    <citation type="submission" date="2017-04" db="EMBL/GenBank/DDBJ databases">
        <authorList>
            <person name="Varghese N."/>
            <person name="Submissions S."/>
        </authorList>
    </citation>
    <scope>NUCLEOTIDE SEQUENCE [LARGE SCALE GENOMIC DNA]</scope>
    <source>
        <strain evidence="5">DSM 12126</strain>
    </source>
</reference>
<keyword evidence="1" id="KW-0560">Oxidoreductase</keyword>
<dbReference type="InterPro" id="IPR000683">
    <property type="entry name" value="Gfo/Idh/MocA-like_OxRdtase_N"/>
</dbReference>
<name>A0A1W2DCN4_9SPHI</name>